<dbReference type="SUPFAM" id="SSF52467">
    <property type="entry name" value="DHS-like NAD/FAD-binding domain"/>
    <property type="match status" value="1"/>
</dbReference>
<dbReference type="InterPro" id="IPR050134">
    <property type="entry name" value="NAD-dep_sirtuin_deacylases"/>
</dbReference>
<dbReference type="InterPro" id="IPR027546">
    <property type="entry name" value="Sirtuin_class_III"/>
</dbReference>
<organism evidence="5 6">
    <name type="scientific">Mesocestoides corti</name>
    <name type="common">Flatworm</name>
    <dbReference type="NCBI Taxonomy" id="53468"/>
    <lineage>
        <taxon>Eukaryota</taxon>
        <taxon>Metazoa</taxon>
        <taxon>Spiralia</taxon>
        <taxon>Lophotrochozoa</taxon>
        <taxon>Platyhelminthes</taxon>
        <taxon>Cestoda</taxon>
        <taxon>Eucestoda</taxon>
        <taxon>Cyclophyllidea</taxon>
        <taxon>Mesocestoididae</taxon>
        <taxon>Mesocestoides</taxon>
    </lineage>
</organism>
<dbReference type="PROSITE" id="PS50305">
    <property type="entry name" value="SIRTUIN"/>
    <property type="match status" value="1"/>
</dbReference>
<dbReference type="InterPro" id="IPR026590">
    <property type="entry name" value="Ssirtuin_cat_dom"/>
</dbReference>
<dbReference type="PANTHER" id="PTHR11085:SF10">
    <property type="entry name" value="NAD-DEPENDENT PROTEIN DEACYLASE SIRTUIN-5, MITOCHONDRIAL-RELATED"/>
    <property type="match status" value="1"/>
</dbReference>
<dbReference type="HAMAP" id="MF_01121">
    <property type="entry name" value="Sirtuin_ClassIII"/>
    <property type="match status" value="1"/>
</dbReference>
<dbReference type="OrthoDB" id="424302at2759"/>
<keyword evidence="1" id="KW-0808">Transferase</keyword>
<dbReference type="CDD" id="cd01412">
    <property type="entry name" value="SIRT5_Af1_CobB"/>
    <property type="match status" value="1"/>
</dbReference>
<dbReference type="InterPro" id="IPR003000">
    <property type="entry name" value="Sirtuin"/>
</dbReference>
<evidence type="ECO:0000256" key="1">
    <source>
        <dbReference type="ARBA" id="ARBA00022679"/>
    </source>
</evidence>
<dbReference type="GO" id="GO:0036055">
    <property type="term" value="F:protein-succinyllysine desuccinylase activity"/>
    <property type="evidence" value="ECO:0007669"/>
    <property type="project" value="InterPro"/>
</dbReference>
<dbReference type="Gene3D" id="3.30.1600.10">
    <property type="entry name" value="SIR2/SIRT2 'Small Domain"/>
    <property type="match status" value="1"/>
</dbReference>
<keyword evidence="6" id="KW-1185">Reference proteome</keyword>
<dbReference type="GO" id="GO:0046872">
    <property type="term" value="F:metal ion binding"/>
    <property type="evidence" value="ECO:0007669"/>
    <property type="project" value="UniProtKB-KW"/>
</dbReference>
<dbReference type="Proteomes" id="UP000267029">
    <property type="component" value="Unassembled WGS sequence"/>
</dbReference>
<feature type="active site" description="Proton acceptor" evidence="3">
    <location>
        <position position="107"/>
    </location>
</feature>
<reference evidence="5 6" key="1">
    <citation type="submission" date="2018-10" db="EMBL/GenBank/DDBJ databases">
        <authorList>
            <consortium name="Pathogen Informatics"/>
        </authorList>
    </citation>
    <scope>NUCLEOTIDE SEQUENCE [LARGE SCALE GENOMIC DNA]</scope>
</reference>
<feature type="domain" description="Deacetylase sirtuin-type" evidence="4">
    <location>
        <begin position="1"/>
        <end position="263"/>
    </location>
</feature>
<feature type="binding site" evidence="3">
    <location>
        <position position="158"/>
    </location>
    <ligand>
        <name>Zn(2+)</name>
        <dbReference type="ChEBI" id="CHEBI:29105"/>
    </ligand>
</feature>
<dbReference type="GO" id="GO:0070403">
    <property type="term" value="F:NAD+ binding"/>
    <property type="evidence" value="ECO:0007669"/>
    <property type="project" value="InterPro"/>
</dbReference>
<feature type="binding site" evidence="3">
    <location>
        <position position="118"/>
    </location>
    <ligand>
        <name>Zn(2+)</name>
        <dbReference type="ChEBI" id="CHEBI:29105"/>
    </ligand>
</feature>
<dbReference type="GO" id="GO:0005634">
    <property type="term" value="C:nucleus"/>
    <property type="evidence" value="ECO:0007669"/>
    <property type="project" value="TreeGrafter"/>
</dbReference>
<gene>
    <name evidence="5" type="ORF">MCOS_LOCUS9487</name>
</gene>
<sequence length="290" mass="31158">KVFVITGAGISAESRIPTFRGAGGLWRKYAATDLATPEAFGNNPSLVWEFYHYRRELVASKSPNAGHYAIKDLEKLFTDAKRSFTLATQNVDGLHAVAGSKNVIELHGSLFKVRCTKCQKVTENRTSPICPALAGRGALNASNELAIPVSELPRCTDCGGLLRPHVVWFGEQLDPVNLSSAEAAAAEADVCLVVGTSSVVYPAAGLALIAARRGVPVAEVNLEPTPVTTTVSCVKFPFQLIGSFHVPYLTPFSRVVDSTLKGKPGPSYRSYSEISFSSKIWSIVLKFTSI</sequence>
<name>A0A158QW83_MESCO</name>
<dbReference type="InterPro" id="IPR029035">
    <property type="entry name" value="DHS-like_NAD/FAD-binding_dom"/>
</dbReference>
<dbReference type="NCBIfam" id="NF001753">
    <property type="entry name" value="PRK00481.1-3"/>
    <property type="match status" value="1"/>
</dbReference>
<keyword evidence="3" id="KW-0862">Zinc</keyword>
<evidence type="ECO:0000259" key="4">
    <source>
        <dbReference type="PROSITE" id="PS50305"/>
    </source>
</evidence>
<evidence type="ECO:0000313" key="5">
    <source>
        <dbReference type="EMBL" id="VDD83484.1"/>
    </source>
</evidence>
<keyword evidence="2" id="KW-0520">NAD</keyword>
<keyword evidence="3" id="KW-0479">Metal-binding</keyword>
<feature type="binding site" evidence="3">
    <location>
        <position position="115"/>
    </location>
    <ligand>
        <name>Zn(2+)</name>
        <dbReference type="ChEBI" id="CHEBI:29105"/>
    </ligand>
</feature>
<feature type="binding site" evidence="3">
    <location>
        <position position="155"/>
    </location>
    <ligand>
        <name>Zn(2+)</name>
        <dbReference type="ChEBI" id="CHEBI:29105"/>
    </ligand>
</feature>
<dbReference type="GO" id="GO:0036054">
    <property type="term" value="F:protein-malonyllysine demalonylase activity"/>
    <property type="evidence" value="ECO:0007669"/>
    <property type="project" value="InterPro"/>
</dbReference>
<dbReference type="Pfam" id="PF02146">
    <property type="entry name" value="SIR2"/>
    <property type="match status" value="1"/>
</dbReference>
<dbReference type="PANTHER" id="PTHR11085">
    <property type="entry name" value="NAD-DEPENDENT PROTEIN DEACYLASE SIRTUIN-5, MITOCHONDRIAL-RELATED"/>
    <property type="match status" value="1"/>
</dbReference>
<evidence type="ECO:0000256" key="3">
    <source>
        <dbReference type="PROSITE-ProRule" id="PRU00236"/>
    </source>
</evidence>
<evidence type="ECO:0000313" key="6">
    <source>
        <dbReference type="Proteomes" id="UP000267029"/>
    </source>
</evidence>
<dbReference type="STRING" id="53468.A0A158QW83"/>
<evidence type="ECO:0000256" key="2">
    <source>
        <dbReference type="ARBA" id="ARBA00023027"/>
    </source>
</evidence>
<protein>
    <recommendedName>
        <fullName evidence="4">Deacetylase sirtuin-type domain-containing protein</fullName>
    </recommendedName>
</protein>
<dbReference type="Gene3D" id="3.40.50.1220">
    <property type="entry name" value="TPP-binding domain"/>
    <property type="match status" value="1"/>
</dbReference>
<dbReference type="GO" id="GO:0017136">
    <property type="term" value="F:histone deacetylase activity, NAD-dependent"/>
    <property type="evidence" value="ECO:0007669"/>
    <property type="project" value="TreeGrafter"/>
</dbReference>
<accession>A0A158QW83</accession>
<proteinExistence type="inferred from homology"/>
<dbReference type="AlphaFoldDB" id="A0A158QW83"/>
<dbReference type="InterPro" id="IPR026591">
    <property type="entry name" value="Sirtuin_cat_small_dom_sf"/>
</dbReference>
<dbReference type="EMBL" id="UXSR01005739">
    <property type="protein sequence ID" value="VDD83484.1"/>
    <property type="molecule type" value="Genomic_DNA"/>
</dbReference>
<feature type="non-terminal residue" evidence="5">
    <location>
        <position position="1"/>
    </location>
</feature>